<dbReference type="GO" id="GO:0004497">
    <property type="term" value="F:monooxygenase activity"/>
    <property type="evidence" value="ECO:0007669"/>
    <property type="project" value="InterPro"/>
</dbReference>
<dbReference type="InterPro" id="IPR006905">
    <property type="entry name" value="Flavin_halogenase"/>
</dbReference>
<protein>
    <recommendedName>
        <fullName evidence="3">FAD-binding domain-containing protein</fullName>
    </recommendedName>
</protein>
<dbReference type="KEGG" id="mdn:JT25_021750"/>
<dbReference type="Pfam" id="PF04820">
    <property type="entry name" value="Trp_halogenase"/>
    <property type="match status" value="2"/>
</dbReference>
<sequence>MPQFEHFDAAVIGGGPAGASAAIILAKAGKRVVLFERSRFPRFQIGESLLPACWEIWRRLGVTEKIEAEGFTVKQGANFGMFNQKPDVLLLTAEYPGYFERPYTYHVERARFDEILLEHAAECGVDVRREWSVADVLFEGEQAIGFSAGKNGATPAPIHASVVIDASGRESLIARKLNWRRPLPELNKIAHFAHFKGGFRRDPHGFINFGDVIDGSVTTDIHTIDGGWVWYIPLRNNTISVGAVLDTRFAKSLGDSPQQRFEKAIESCACVREWLAEAEQAMEVKTISSIGYMNERFHGNGFLLVGDASMFVDPVFSAGVTLAMRSGVFAADAILDGFANGGDFSAARLSAYEERIREPMGRIFQMIYNWYRILEQKDANNIILRSRQSPMLRERFIVLLSGGYDKVSMKQILEAAEEPSSTYLIS</sequence>
<gene>
    <name evidence="1" type="ORF">JT25_021750</name>
</gene>
<evidence type="ECO:0008006" key="3">
    <source>
        <dbReference type="Google" id="ProtNLM"/>
    </source>
</evidence>
<dbReference type="PANTHER" id="PTHR43747:SF1">
    <property type="entry name" value="SLR1998 PROTEIN"/>
    <property type="match status" value="1"/>
</dbReference>
<organism evidence="1 2">
    <name type="scientific">Methylomonas denitrificans</name>
    <dbReference type="NCBI Taxonomy" id="1538553"/>
    <lineage>
        <taxon>Bacteria</taxon>
        <taxon>Pseudomonadati</taxon>
        <taxon>Pseudomonadota</taxon>
        <taxon>Gammaproteobacteria</taxon>
        <taxon>Methylococcales</taxon>
        <taxon>Methylococcaceae</taxon>
        <taxon>Methylomonas</taxon>
    </lineage>
</organism>
<dbReference type="Gene3D" id="3.50.50.60">
    <property type="entry name" value="FAD/NAD(P)-binding domain"/>
    <property type="match status" value="1"/>
</dbReference>
<evidence type="ECO:0000313" key="1">
    <source>
        <dbReference type="EMBL" id="AMK79075.1"/>
    </source>
</evidence>
<dbReference type="Proteomes" id="UP000030512">
    <property type="component" value="Chromosome"/>
</dbReference>
<name>A0A140E6Q1_9GAMM</name>
<dbReference type="InterPro" id="IPR036188">
    <property type="entry name" value="FAD/NAD-bd_sf"/>
</dbReference>
<dbReference type="EMBL" id="CP014476">
    <property type="protein sequence ID" value="AMK79075.1"/>
    <property type="molecule type" value="Genomic_DNA"/>
</dbReference>
<proteinExistence type="predicted"/>
<reference evidence="1 2" key="1">
    <citation type="journal article" date="2015" name="Environ. Microbiol.">
        <title>Methane oxidation coupled to nitrate reduction under hypoxia by the Gammaproteobacterium Methylomonas denitrificans, sp. nov. type strain FJG1.</title>
        <authorList>
            <person name="Kits K.D."/>
            <person name="Klotz M.G."/>
            <person name="Stein L.Y."/>
        </authorList>
    </citation>
    <scope>NUCLEOTIDE SEQUENCE [LARGE SCALE GENOMIC DNA]</scope>
    <source>
        <strain evidence="1 2">FJG1</strain>
    </source>
</reference>
<dbReference type="PANTHER" id="PTHR43747">
    <property type="entry name" value="FAD-BINDING PROTEIN"/>
    <property type="match status" value="1"/>
</dbReference>
<dbReference type="PRINTS" id="PR00420">
    <property type="entry name" value="RNGMNOXGNASE"/>
</dbReference>
<evidence type="ECO:0000313" key="2">
    <source>
        <dbReference type="Proteomes" id="UP000030512"/>
    </source>
</evidence>
<dbReference type="AlphaFoldDB" id="A0A140E6Q1"/>
<dbReference type="InterPro" id="IPR050816">
    <property type="entry name" value="Flavin-dep_Halogenase_NPB"/>
</dbReference>
<accession>A0A140E6Q1</accession>
<dbReference type="OrthoDB" id="9785276at2"/>
<dbReference type="SUPFAM" id="SSF51905">
    <property type="entry name" value="FAD/NAD(P)-binding domain"/>
    <property type="match status" value="1"/>
</dbReference>
<keyword evidence="2" id="KW-1185">Reference proteome</keyword>
<dbReference type="RefSeq" id="WP_036277440.1">
    <property type="nucleotide sequence ID" value="NZ_CP014476.1"/>
</dbReference>
<dbReference type="STRING" id="1538553.JT25_021750"/>